<dbReference type="AlphaFoldDB" id="A0A0G4FB73"/>
<feature type="region of interest" description="Disordered" evidence="1">
    <location>
        <begin position="1"/>
        <end position="35"/>
    </location>
</feature>
<dbReference type="EMBL" id="CDMZ01000239">
    <property type="protein sequence ID" value="CEM09883.1"/>
    <property type="molecule type" value="Genomic_DNA"/>
</dbReference>
<dbReference type="InterPro" id="IPR000719">
    <property type="entry name" value="Prot_kinase_dom"/>
</dbReference>
<reference evidence="3" key="1">
    <citation type="submission" date="2014-11" db="EMBL/GenBank/DDBJ databases">
        <authorList>
            <person name="Otto D Thomas"/>
            <person name="Naeem Raeece"/>
        </authorList>
    </citation>
    <scope>NUCLEOTIDE SEQUENCE</scope>
</reference>
<gene>
    <name evidence="3" type="ORF">Cvel_16020</name>
</gene>
<dbReference type="Pfam" id="PF00069">
    <property type="entry name" value="Pkinase"/>
    <property type="match status" value="1"/>
</dbReference>
<sequence length="495" mass="53988">AEKQRVVQVEETARNEREALQKSLQQAEAEKESLQTEMASEVALYTFPAEGSPGPPPGFLEAFETRPAEISNGAAFFSPRVGNSGDETDDMELQVLRSEMDAQKGLRSSEGGDSAAPRSGSGLRLLPPLDRELPKTSPRSTIITDNAIIIDDVQNLEREAEISKVANEADTRICRPLGLFFCLWGDLPWETASTEHAELEAAREKEMEVAILVLEFLEGHNLDRFVSGFNSGVPLSIALQLLVQLFEQLEALDTIGLAHCDIQPKNVMISRGGDGVWTARLFDLGEASFVLGDDAPAGSRGHPGYRSPEMIDENQPALNTRTDVFACMLVFFFMLSGKHPRENMIEQLHAKRRAENEKEDAEADLSPSDVKAAILHENLRPSLSSLSLSPTLFDLVTACWHADPFERPSPSQVRTVLMHQIAEQGSDFPSLPLSLCRLVEGAKPYGHAGGENPTPGLASVSLSTCRLHGLCPVAAQSEETGKADGANESDDSFEW</sequence>
<dbReference type="PANTHER" id="PTHR44329">
    <property type="entry name" value="SERINE/THREONINE-PROTEIN KINASE TNNI3K-RELATED"/>
    <property type="match status" value="1"/>
</dbReference>
<feature type="non-terminal residue" evidence="3">
    <location>
        <position position="1"/>
    </location>
</feature>
<dbReference type="GO" id="GO:0004674">
    <property type="term" value="F:protein serine/threonine kinase activity"/>
    <property type="evidence" value="ECO:0007669"/>
    <property type="project" value="TreeGrafter"/>
</dbReference>
<evidence type="ECO:0000256" key="1">
    <source>
        <dbReference type="SAM" id="MobiDB-lite"/>
    </source>
</evidence>
<organism evidence="3">
    <name type="scientific">Chromera velia CCMP2878</name>
    <dbReference type="NCBI Taxonomy" id="1169474"/>
    <lineage>
        <taxon>Eukaryota</taxon>
        <taxon>Sar</taxon>
        <taxon>Alveolata</taxon>
        <taxon>Colpodellida</taxon>
        <taxon>Chromeraceae</taxon>
        <taxon>Chromera</taxon>
    </lineage>
</organism>
<dbReference type="GO" id="GO:0005524">
    <property type="term" value="F:ATP binding"/>
    <property type="evidence" value="ECO:0007669"/>
    <property type="project" value="InterPro"/>
</dbReference>
<accession>A0A0G4FB73</accession>
<dbReference type="Gene3D" id="1.10.510.10">
    <property type="entry name" value="Transferase(Phosphotransferase) domain 1"/>
    <property type="match status" value="1"/>
</dbReference>
<feature type="compositionally biased region" description="Basic and acidic residues" evidence="1">
    <location>
        <begin position="11"/>
        <end position="20"/>
    </location>
</feature>
<protein>
    <recommendedName>
        <fullName evidence="2">Protein kinase domain-containing protein</fullName>
    </recommendedName>
</protein>
<feature type="domain" description="Protein kinase" evidence="2">
    <location>
        <begin position="61"/>
        <end position="422"/>
    </location>
</feature>
<name>A0A0G4FB73_9ALVE</name>
<proteinExistence type="predicted"/>
<dbReference type="SUPFAM" id="SSF56112">
    <property type="entry name" value="Protein kinase-like (PK-like)"/>
    <property type="match status" value="1"/>
</dbReference>
<dbReference type="PROSITE" id="PS50011">
    <property type="entry name" value="PROTEIN_KINASE_DOM"/>
    <property type="match status" value="1"/>
</dbReference>
<evidence type="ECO:0000259" key="2">
    <source>
        <dbReference type="PROSITE" id="PS50011"/>
    </source>
</evidence>
<dbReference type="InterPro" id="IPR051681">
    <property type="entry name" value="Ser/Thr_Kinases-Pseudokinases"/>
</dbReference>
<dbReference type="SMART" id="SM00220">
    <property type="entry name" value="S_TKc"/>
    <property type="match status" value="1"/>
</dbReference>
<dbReference type="InterPro" id="IPR011009">
    <property type="entry name" value="Kinase-like_dom_sf"/>
</dbReference>
<dbReference type="VEuPathDB" id="CryptoDB:Cvel_16020"/>
<feature type="region of interest" description="Disordered" evidence="1">
    <location>
        <begin position="102"/>
        <end position="137"/>
    </location>
</feature>
<evidence type="ECO:0000313" key="3">
    <source>
        <dbReference type="EMBL" id="CEM09883.1"/>
    </source>
</evidence>